<evidence type="ECO:0000313" key="1">
    <source>
        <dbReference type="EMBL" id="OGK27564.1"/>
    </source>
</evidence>
<evidence type="ECO:0000313" key="2">
    <source>
        <dbReference type="Proteomes" id="UP000178597"/>
    </source>
</evidence>
<proteinExistence type="predicted"/>
<name>A0A1F7H9I2_9BACT</name>
<dbReference type="EMBL" id="MFZP01000025">
    <property type="protein sequence ID" value="OGK27564.1"/>
    <property type="molecule type" value="Genomic_DNA"/>
</dbReference>
<organism evidence="1 2">
    <name type="scientific">Candidatus Roizmanbacteria bacterium RIFCSPHIGHO2_02_FULL_39_9</name>
    <dbReference type="NCBI Taxonomy" id="1802040"/>
    <lineage>
        <taxon>Bacteria</taxon>
        <taxon>Candidatus Roizmaniibacteriota</taxon>
    </lineage>
</organism>
<reference evidence="1 2" key="1">
    <citation type="journal article" date="2016" name="Nat. Commun.">
        <title>Thousands of microbial genomes shed light on interconnected biogeochemical processes in an aquifer system.</title>
        <authorList>
            <person name="Anantharaman K."/>
            <person name="Brown C.T."/>
            <person name="Hug L.A."/>
            <person name="Sharon I."/>
            <person name="Castelle C.J."/>
            <person name="Probst A.J."/>
            <person name="Thomas B.C."/>
            <person name="Singh A."/>
            <person name="Wilkins M.J."/>
            <person name="Karaoz U."/>
            <person name="Brodie E.L."/>
            <person name="Williams K.H."/>
            <person name="Hubbard S.S."/>
            <person name="Banfield J.F."/>
        </authorList>
    </citation>
    <scope>NUCLEOTIDE SEQUENCE [LARGE SCALE GENOMIC DNA]</scope>
</reference>
<comment type="caution">
    <text evidence="1">The sequence shown here is derived from an EMBL/GenBank/DDBJ whole genome shotgun (WGS) entry which is preliminary data.</text>
</comment>
<gene>
    <name evidence="1" type="ORF">A3C28_06050</name>
</gene>
<protein>
    <submittedName>
        <fullName evidence="1">Uncharacterized protein</fullName>
    </submittedName>
</protein>
<accession>A0A1F7H9I2</accession>
<dbReference type="AlphaFoldDB" id="A0A1F7H9I2"/>
<sequence length="83" mass="9771">MTYFQKSKRVLNEIKEKETLTEKDKTFLLGLRSVVIAHVNDVNKEEFTRLLNLGTDVDLLAFGKKYAPKIEDELRFLFEELHL</sequence>
<dbReference type="Proteomes" id="UP000178597">
    <property type="component" value="Unassembled WGS sequence"/>
</dbReference>
<dbReference type="STRING" id="1802040.A3C28_06050"/>